<dbReference type="InterPro" id="IPR000847">
    <property type="entry name" value="LysR_HTH_N"/>
</dbReference>
<dbReference type="RefSeq" id="WP_141823422.1">
    <property type="nucleotide sequence ID" value="NZ_BAAAQC010000012.1"/>
</dbReference>
<organism evidence="7 8">
    <name type="scientific">Humibacillus xanthopallidus</name>
    <dbReference type="NCBI Taxonomy" id="412689"/>
    <lineage>
        <taxon>Bacteria</taxon>
        <taxon>Bacillati</taxon>
        <taxon>Actinomycetota</taxon>
        <taxon>Actinomycetes</taxon>
        <taxon>Micrococcales</taxon>
        <taxon>Intrasporangiaceae</taxon>
        <taxon>Humibacillus</taxon>
    </lineage>
</organism>
<reference evidence="7 8" key="1">
    <citation type="submission" date="2019-06" db="EMBL/GenBank/DDBJ databases">
        <title>Sequencing the genomes of 1000 actinobacteria strains.</title>
        <authorList>
            <person name="Klenk H.-P."/>
        </authorList>
    </citation>
    <scope>NUCLEOTIDE SEQUENCE [LARGE SCALE GENOMIC DNA]</scope>
    <source>
        <strain evidence="7 8">DSM 21776</strain>
    </source>
</reference>
<proteinExistence type="inferred from homology"/>
<dbReference type="GO" id="GO:0003700">
    <property type="term" value="F:DNA-binding transcription factor activity"/>
    <property type="evidence" value="ECO:0007669"/>
    <property type="project" value="InterPro"/>
</dbReference>
<evidence type="ECO:0000256" key="5">
    <source>
        <dbReference type="SAM" id="MobiDB-lite"/>
    </source>
</evidence>
<dbReference type="InterPro" id="IPR036388">
    <property type="entry name" value="WH-like_DNA-bd_sf"/>
</dbReference>
<dbReference type="SUPFAM" id="SSF46785">
    <property type="entry name" value="Winged helix' DNA-binding domain"/>
    <property type="match status" value="1"/>
</dbReference>
<keyword evidence="2" id="KW-0805">Transcription regulation</keyword>
<sequence length="102" mass="10779">MDVQLFHTFDAVATHGSVSKAAAALGYSQPAVTHQVQRLEHLLRARLFDRCAGGVTLTSAGERLLPLARTVLSVLGQMQADIEPDASPGKAGDSGGRRSPDR</sequence>
<feature type="domain" description="HTH lysR-type" evidence="6">
    <location>
        <begin position="1"/>
        <end position="58"/>
    </location>
</feature>
<accession>A0A543PRF3</accession>
<dbReference type="PANTHER" id="PTHR30126">
    <property type="entry name" value="HTH-TYPE TRANSCRIPTIONAL REGULATOR"/>
    <property type="match status" value="1"/>
</dbReference>
<dbReference type="EMBL" id="VFQF01000002">
    <property type="protein sequence ID" value="TQN46645.1"/>
    <property type="molecule type" value="Genomic_DNA"/>
</dbReference>
<name>A0A543PRF3_9MICO</name>
<dbReference type="FunFam" id="1.10.10.10:FF:000001">
    <property type="entry name" value="LysR family transcriptional regulator"/>
    <property type="match status" value="1"/>
</dbReference>
<evidence type="ECO:0000313" key="8">
    <source>
        <dbReference type="Proteomes" id="UP000320085"/>
    </source>
</evidence>
<feature type="region of interest" description="Disordered" evidence="5">
    <location>
        <begin position="79"/>
        <end position="102"/>
    </location>
</feature>
<comment type="caution">
    <text evidence="7">The sequence shown here is derived from an EMBL/GenBank/DDBJ whole genome shotgun (WGS) entry which is preliminary data.</text>
</comment>
<dbReference type="PANTHER" id="PTHR30126:SF40">
    <property type="entry name" value="HTH-TYPE TRANSCRIPTIONAL REGULATOR GLTR"/>
    <property type="match status" value="1"/>
</dbReference>
<protein>
    <submittedName>
        <fullName evidence="7">Molybdate transport repressor ModE-like protein</fullName>
    </submittedName>
</protein>
<gene>
    <name evidence="7" type="ORF">FHX52_3374</name>
</gene>
<evidence type="ECO:0000256" key="3">
    <source>
        <dbReference type="ARBA" id="ARBA00023125"/>
    </source>
</evidence>
<evidence type="ECO:0000259" key="6">
    <source>
        <dbReference type="PROSITE" id="PS50931"/>
    </source>
</evidence>
<evidence type="ECO:0000313" key="7">
    <source>
        <dbReference type="EMBL" id="TQN46645.1"/>
    </source>
</evidence>
<keyword evidence="3" id="KW-0238">DNA-binding</keyword>
<keyword evidence="4" id="KW-0804">Transcription</keyword>
<dbReference type="Pfam" id="PF00126">
    <property type="entry name" value="HTH_1"/>
    <property type="match status" value="1"/>
</dbReference>
<dbReference type="GO" id="GO:0000976">
    <property type="term" value="F:transcription cis-regulatory region binding"/>
    <property type="evidence" value="ECO:0007669"/>
    <property type="project" value="TreeGrafter"/>
</dbReference>
<dbReference type="PROSITE" id="PS50931">
    <property type="entry name" value="HTH_LYSR"/>
    <property type="match status" value="1"/>
</dbReference>
<comment type="similarity">
    <text evidence="1">Belongs to the LysR transcriptional regulatory family.</text>
</comment>
<evidence type="ECO:0000256" key="1">
    <source>
        <dbReference type="ARBA" id="ARBA00009437"/>
    </source>
</evidence>
<evidence type="ECO:0000256" key="4">
    <source>
        <dbReference type="ARBA" id="ARBA00023163"/>
    </source>
</evidence>
<dbReference type="Gene3D" id="1.10.10.10">
    <property type="entry name" value="Winged helix-like DNA-binding domain superfamily/Winged helix DNA-binding domain"/>
    <property type="match status" value="1"/>
</dbReference>
<dbReference type="OrthoDB" id="3181812at2"/>
<dbReference type="InterPro" id="IPR036390">
    <property type="entry name" value="WH_DNA-bd_sf"/>
</dbReference>
<dbReference type="PRINTS" id="PR00039">
    <property type="entry name" value="HTHLYSR"/>
</dbReference>
<evidence type="ECO:0000256" key="2">
    <source>
        <dbReference type="ARBA" id="ARBA00023015"/>
    </source>
</evidence>
<dbReference type="AlphaFoldDB" id="A0A543PRF3"/>
<dbReference type="Proteomes" id="UP000320085">
    <property type="component" value="Unassembled WGS sequence"/>
</dbReference>